<gene>
    <name evidence="2" type="ORF">ALE3EI_1606</name>
</gene>
<sequence length="218" mass="26014">MTHTKFNEILSKGIATDTFLADLNYNVYRKIFDRVNHSRLEKTEQKLFNYIRINAKENAILSIARVYDSESKKYKTRCIDELINNSVGISISYPFELFPNKWEEFESKYKLIFDKMEVDKMEPQNYIRHFIAFYRKFKTSDSSFQHLKNWRDKILAHNEPFDSSELNIDFEEIEFLILIPKSIIEYASTFMDTENSIIMFDGRSDSYFIDDLISKYVG</sequence>
<organism evidence="2 3">
    <name type="scientific">Constantimarinum furrinae</name>
    <dbReference type="NCBI Taxonomy" id="2562285"/>
    <lineage>
        <taxon>Bacteria</taxon>
        <taxon>Pseudomonadati</taxon>
        <taxon>Bacteroidota</taxon>
        <taxon>Flavobacteriia</taxon>
        <taxon>Flavobacteriales</taxon>
        <taxon>Flavobacteriaceae</taxon>
        <taxon>Altibacter/Constantimarinum group</taxon>
        <taxon>Constantimarinum</taxon>
    </lineage>
</organism>
<dbReference type="KEGG" id="alti:ALE3EI_1606"/>
<dbReference type="Pfam" id="PF18734">
    <property type="entry name" value="HEPN_AbiU2"/>
    <property type="match status" value="1"/>
</dbReference>
<evidence type="ECO:0000313" key="2">
    <source>
        <dbReference type="EMBL" id="QNJ98162.1"/>
    </source>
</evidence>
<dbReference type="Proteomes" id="UP000515514">
    <property type="component" value="Chromosome"/>
</dbReference>
<evidence type="ECO:0000313" key="3">
    <source>
        <dbReference type="Proteomes" id="UP000515514"/>
    </source>
</evidence>
<dbReference type="EMBL" id="CP052909">
    <property type="protein sequence ID" value="QNJ98162.1"/>
    <property type="molecule type" value="Genomic_DNA"/>
</dbReference>
<dbReference type="RefSeq" id="WP_186987778.1">
    <property type="nucleotide sequence ID" value="NZ_CP052909.1"/>
</dbReference>
<dbReference type="InterPro" id="IPR040704">
    <property type="entry name" value="HEPN_AbiU2"/>
</dbReference>
<feature type="domain" description="HEPN AbiU2-like" evidence="1">
    <location>
        <begin position="5"/>
        <end position="159"/>
    </location>
</feature>
<dbReference type="AlphaFoldDB" id="A0A7G8PUZ6"/>
<evidence type="ECO:0000259" key="1">
    <source>
        <dbReference type="Pfam" id="PF18734"/>
    </source>
</evidence>
<keyword evidence="3" id="KW-1185">Reference proteome</keyword>
<name>A0A7G8PUZ6_9FLAO</name>
<reference evidence="2 3" key="1">
    <citation type="submission" date="2020-04" db="EMBL/GenBank/DDBJ databases">
        <title>Genome sequence of Altibacter aquimarinus strain ALE3EI.</title>
        <authorList>
            <person name="Oh H.-M."/>
            <person name="Jang D."/>
        </authorList>
    </citation>
    <scope>NUCLEOTIDE SEQUENCE [LARGE SCALE GENOMIC DNA]</scope>
    <source>
        <strain evidence="2 3">ALE3EI</strain>
    </source>
</reference>
<protein>
    <recommendedName>
        <fullName evidence="1">HEPN AbiU2-like domain-containing protein</fullName>
    </recommendedName>
</protein>
<proteinExistence type="predicted"/>
<accession>A0A7G8PUZ6</accession>